<organism evidence="1 2">
    <name type="scientific">Flavobacterium ammoniigenes</name>
    <dbReference type="NCBI Taxonomy" id="1751095"/>
    <lineage>
        <taxon>Bacteria</taxon>
        <taxon>Pseudomonadati</taxon>
        <taxon>Bacteroidota</taxon>
        <taxon>Flavobacteriia</taxon>
        <taxon>Flavobacteriales</taxon>
        <taxon>Flavobacteriaceae</taxon>
        <taxon>Flavobacterium</taxon>
    </lineage>
</organism>
<evidence type="ECO:0000313" key="2">
    <source>
        <dbReference type="Proteomes" id="UP001319867"/>
    </source>
</evidence>
<proteinExistence type="predicted"/>
<name>A0ABN6KZP8_9FLAO</name>
<dbReference type="Proteomes" id="UP001319867">
    <property type="component" value="Chromosome"/>
</dbReference>
<sequence>MWDREKNLEIYELEKELKINYEIADNFILHKIYKVDAKVAKAIGFNRNIYMDIKQYLPNEKLYRSLRRIKDIYYRYDIEEDVIVFYKYVEKN</sequence>
<reference evidence="1 2" key="2">
    <citation type="journal article" date="2022" name="Microorganisms">
        <title>Complete Genome Sequences of Two Flavobacterium ammonificans Strains and a Flavobacterium ammoniigenes Strain of Ammonifying Bacterioplankton Isolated from Surface River Water.</title>
        <authorList>
            <person name="Suda W."/>
            <person name="Ogata Y."/>
            <person name="Shindo C."/>
            <person name="Watanabe K."/>
        </authorList>
    </citation>
    <scope>NUCLEOTIDE SEQUENCE [LARGE SCALE GENOMIC DNA]</scope>
    <source>
        <strain evidence="1 2">GENT5</strain>
    </source>
</reference>
<keyword evidence="2" id="KW-1185">Reference proteome</keyword>
<dbReference type="EMBL" id="AP025184">
    <property type="protein sequence ID" value="BDB53827.1"/>
    <property type="molecule type" value="Genomic_DNA"/>
</dbReference>
<evidence type="ECO:0000313" key="1">
    <source>
        <dbReference type="EMBL" id="BDB53827.1"/>
    </source>
</evidence>
<reference evidence="1 2" key="1">
    <citation type="journal article" date="2022" name="Int. J. Syst. Evol. Microbiol.">
        <title>Flavobacterium ammonificans sp. nov. and Flavobacterium ammoniigenes sp. nov., ammonifying bacteria isolated from surface river water.</title>
        <authorList>
            <person name="Watanabe K."/>
            <person name="Kitamura T."/>
            <person name="Ogata Y."/>
            <person name="Shindo C."/>
            <person name="Suda W."/>
        </authorList>
    </citation>
    <scope>NUCLEOTIDE SEQUENCE [LARGE SCALE GENOMIC DNA]</scope>
    <source>
        <strain evidence="1 2">GENT5</strain>
    </source>
</reference>
<gene>
    <name evidence="1" type="ORF">GENT5_01320</name>
</gene>
<protein>
    <submittedName>
        <fullName evidence="1">Uncharacterized protein</fullName>
    </submittedName>
</protein>
<accession>A0ABN6KZP8</accession>